<feature type="domain" description="SHS2" evidence="5">
    <location>
        <begin position="4"/>
        <end position="195"/>
    </location>
</feature>
<dbReference type="NCBIfam" id="TIGR01174">
    <property type="entry name" value="ftsA"/>
    <property type="match status" value="1"/>
</dbReference>
<dbReference type="STRING" id="34061.B0189_07410"/>
<evidence type="ECO:0000313" key="6">
    <source>
        <dbReference type="EMBL" id="SIS06732.1"/>
    </source>
</evidence>
<name>A0A1N7G2C4_9GAMM</name>
<dbReference type="PANTHER" id="PTHR32432:SF4">
    <property type="entry name" value="CELL DIVISION PROTEIN FTSA"/>
    <property type="match status" value="1"/>
</dbReference>
<keyword evidence="2 6" id="KW-0132">Cell division</keyword>
<dbReference type="AlphaFoldDB" id="A0A1N7G2C4"/>
<reference evidence="7" key="1">
    <citation type="submission" date="2017-01" db="EMBL/GenBank/DDBJ databases">
        <authorList>
            <person name="Varghese N."/>
            <person name="Submissions S."/>
        </authorList>
    </citation>
    <scope>NUCLEOTIDE SEQUENCE [LARGE SCALE GENOMIC DNA]</scope>
    <source>
        <strain evidence="7">DSM 21768</strain>
    </source>
</reference>
<dbReference type="InterPro" id="IPR043129">
    <property type="entry name" value="ATPase_NBD"/>
</dbReference>
<dbReference type="RefSeq" id="WP_076556070.1">
    <property type="nucleotide sequence ID" value="NZ_FTNU01000022.1"/>
</dbReference>
<proteinExistence type="predicted"/>
<dbReference type="SUPFAM" id="SSF53067">
    <property type="entry name" value="Actin-like ATPase domain"/>
    <property type="match status" value="2"/>
</dbReference>
<keyword evidence="7" id="KW-1185">Reference proteome</keyword>
<dbReference type="Proteomes" id="UP000187495">
    <property type="component" value="Unassembled WGS sequence"/>
</dbReference>
<dbReference type="GO" id="GO:0051301">
    <property type="term" value="P:cell division"/>
    <property type="evidence" value="ECO:0007669"/>
    <property type="project" value="UniProtKB-KW"/>
</dbReference>
<dbReference type="GO" id="GO:0009898">
    <property type="term" value="C:cytoplasmic side of plasma membrane"/>
    <property type="evidence" value="ECO:0007669"/>
    <property type="project" value="TreeGrafter"/>
</dbReference>
<keyword evidence="4" id="KW-0131">Cell cycle</keyword>
<dbReference type="Gene3D" id="3.30.420.40">
    <property type="match status" value="1"/>
</dbReference>
<gene>
    <name evidence="6" type="ORF">SAMN02745664_1227</name>
</gene>
<dbReference type="EMBL" id="FTNU01000022">
    <property type="protein sequence ID" value="SIS06732.1"/>
    <property type="molecule type" value="Genomic_DNA"/>
</dbReference>
<organism evidence="6 7">
    <name type="scientific">Moraxella cuniculi DSM 21768</name>
    <dbReference type="NCBI Taxonomy" id="1122245"/>
    <lineage>
        <taxon>Bacteria</taxon>
        <taxon>Pseudomonadati</taxon>
        <taxon>Pseudomonadota</taxon>
        <taxon>Gammaproteobacteria</taxon>
        <taxon>Moraxellales</taxon>
        <taxon>Moraxellaceae</taxon>
        <taxon>Moraxella</taxon>
    </lineage>
</organism>
<protein>
    <submittedName>
        <fullName evidence="6">Cell division protein FtsA</fullName>
    </submittedName>
</protein>
<evidence type="ECO:0000313" key="7">
    <source>
        <dbReference type="Proteomes" id="UP000187495"/>
    </source>
</evidence>
<evidence type="ECO:0000256" key="1">
    <source>
        <dbReference type="ARBA" id="ARBA00022475"/>
    </source>
</evidence>
<dbReference type="InterPro" id="IPR050696">
    <property type="entry name" value="FtsA/MreB"/>
</dbReference>
<dbReference type="PANTHER" id="PTHR32432">
    <property type="entry name" value="CELL DIVISION PROTEIN FTSA-RELATED"/>
    <property type="match status" value="1"/>
</dbReference>
<keyword evidence="1" id="KW-1003">Cell membrane</keyword>
<dbReference type="InterPro" id="IPR003494">
    <property type="entry name" value="SHS2_FtsA"/>
</dbReference>
<accession>A0A1N7G2C4</accession>
<evidence type="ECO:0000256" key="4">
    <source>
        <dbReference type="ARBA" id="ARBA00023306"/>
    </source>
</evidence>
<dbReference type="SMART" id="SM00842">
    <property type="entry name" value="FtsA"/>
    <property type="match status" value="1"/>
</dbReference>
<evidence type="ECO:0000256" key="3">
    <source>
        <dbReference type="ARBA" id="ARBA00023136"/>
    </source>
</evidence>
<sequence>MSLHAVIHIGSTAVCTVIGHFQTKDSGKHLKIAAVGLAHTDAFLGGRVHDRTHLLSAIHKSIDEASNMSKHMQALKLNSAVLCFGSAAMQSQNKMQEITIEDGKIKQENINQALEKLAQSSTDDYMVFQCSFQKVFADGEIVDNPVDIHAKTAQSAAHVISLPDSQASQMAELFAYHDVQIQTNVFDGVAGAYYALSKADRDAGACFIDIGAGTTKVCVYKEGVLIYSRCLNIGGTMVDADIATQYNIALADAESFKRQEGTLNRNKYSAGAIVSYKKNTKQEKTMLRRAFNQVIEMRYRQIFDEVMCDIDPQLLMSLGAGVVLAGGGARMDGLLEFAREYISIKTRLIDSNPNISPDPDYLSDENIQLINKHLADNTLHTVLGALLYYGDNVHFVEQEDQKDTWWRRAWRPISQILNRCAAWLRQVG</sequence>
<dbReference type="GO" id="GO:0032153">
    <property type="term" value="C:cell division site"/>
    <property type="evidence" value="ECO:0007669"/>
    <property type="project" value="TreeGrafter"/>
</dbReference>
<evidence type="ECO:0000256" key="2">
    <source>
        <dbReference type="ARBA" id="ARBA00022618"/>
    </source>
</evidence>
<evidence type="ECO:0000259" key="5">
    <source>
        <dbReference type="SMART" id="SM00842"/>
    </source>
</evidence>
<dbReference type="Pfam" id="PF14450">
    <property type="entry name" value="FtsA"/>
    <property type="match status" value="1"/>
</dbReference>
<dbReference type="InterPro" id="IPR020823">
    <property type="entry name" value="Cell_div_FtsA"/>
</dbReference>
<keyword evidence="3" id="KW-0472">Membrane</keyword>